<protein>
    <submittedName>
        <fullName evidence="1">Uncharacterized protein</fullName>
    </submittedName>
</protein>
<comment type="caution">
    <text evidence="1">The sequence shown here is derived from an EMBL/GenBank/DDBJ whole genome shotgun (WGS) entry which is preliminary data.</text>
</comment>
<accession>A0A645G0I3</accession>
<gene>
    <name evidence="1" type="ORF">SDC9_167715</name>
</gene>
<name>A0A645G0I3_9ZZZZ</name>
<proteinExistence type="predicted"/>
<dbReference type="EMBL" id="VSSQ01068064">
    <property type="protein sequence ID" value="MPN20337.1"/>
    <property type="molecule type" value="Genomic_DNA"/>
</dbReference>
<sequence>MDILNRAVDEHDVVANIVQVIGQKLRESHRAPNAENINSPRPEDGVYRAVEALVVDHLYGCADIVHIRRKHRFQHVLLRNIRGEADALHAGQAMPDEILKRLLQRGIAVEPQHIRKAHHGGLGYANPFAELCGRHKRRVVIGIEDVFRNPPLPLGKGRVLLFHHRKQCVHRASFLPNRVCALYRPWGSFIQFKSCDFMSSNREYCVRS</sequence>
<organism evidence="1">
    <name type="scientific">bioreactor metagenome</name>
    <dbReference type="NCBI Taxonomy" id="1076179"/>
    <lineage>
        <taxon>unclassified sequences</taxon>
        <taxon>metagenomes</taxon>
        <taxon>ecological metagenomes</taxon>
    </lineage>
</organism>
<dbReference type="AlphaFoldDB" id="A0A645G0I3"/>
<reference evidence="1" key="1">
    <citation type="submission" date="2019-08" db="EMBL/GenBank/DDBJ databases">
        <authorList>
            <person name="Kucharzyk K."/>
            <person name="Murdoch R.W."/>
            <person name="Higgins S."/>
            <person name="Loffler F."/>
        </authorList>
    </citation>
    <scope>NUCLEOTIDE SEQUENCE</scope>
</reference>
<evidence type="ECO:0000313" key="1">
    <source>
        <dbReference type="EMBL" id="MPN20337.1"/>
    </source>
</evidence>